<protein>
    <recommendedName>
        <fullName evidence="5">TrbL/VirB6 plasmid conjugal transfer protein</fullName>
    </recommendedName>
</protein>
<proteinExistence type="predicted"/>
<comment type="caution">
    <text evidence="3">The sequence shown here is derived from an EMBL/GenBank/DDBJ whole genome shotgun (WGS) entry which is preliminary data.</text>
</comment>
<feature type="transmembrane region" description="Helical" evidence="2">
    <location>
        <begin position="176"/>
        <end position="197"/>
    </location>
</feature>
<gene>
    <name evidence="3" type="ORF">GCM10009533_42880</name>
</gene>
<accession>A0ABN1DCG6</accession>
<feature type="transmembrane region" description="Helical" evidence="2">
    <location>
        <begin position="86"/>
        <end position="105"/>
    </location>
</feature>
<reference evidence="3 4" key="1">
    <citation type="journal article" date="2019" name="Int. J. Syst. Evol. Microbiol.">
        <title>The Global Catalogue of Microorganisms (GCM) 10K type strain sequencing project: providing services to taxonomists for standard genome sequencing and annotation.</title>
        <authorList>
            <consortium name="The Broad Institute Genomics Platform"/>
            <consortium name="The Broad Institute Genome Sequencing Center for Infectious Disease"/>
            <person name="Wu L."/>
            <person name="Ma J."/>
        </authorList>
    </citation>
    <scope>NUCLEOTIDE SEQUENCE [LARGE SCALE GENOMIC DNA]</scope>
    <source>
        <strain evidence="3 4">JCM 10303</strain>
    </source>
</reference>
<evidence type="ECO:0000256" key="2">
    <source>
        <dbReference type="SAM" id="Phobius"/>
    </source>
</evidence>
<feature type="transmembrane region" description="Helical" evidence="2">
    <location>
        <begin position="232"/>
        <end position="255"/>
    </location>
</feature>
<dbReference type="Proteomes" id="UP001500729">
    <property type="component" value="Unassembled WGS sequence"/>
</dbReference>
<evidence type="ECO:0000313" key="3">
    <source>
        <dbReference type="EMBL" id="GAA0539157.1"/>
    </source>
</evidence>
<evidence type="ECO:0000313" key="4">
    <source>
        <dbReference type="Proteomes" id="UP001500729"/>
    </source>
</evidence>
<feature type="compositionally biased region" description="Low complexity" evidence="1">
    <location>
        <begin position="1"/>
        <end position="15"/>
    </location>
</feature>
<feature type="transmembrane region" description="Helical" evidence="2">
    <location>
        <begin position="117"/>
        <end position="139"/>
    </location>
</feature>
<dbReference type="InterPro" id="IPR045782">
    <property type="entry name" value="TrbL_3"/>
</dbReference>
<keyword evidence="2" id="KW-0812">Transmembrane</keyword>
<dbReference type="Pfam" id="PF19590">
    <property type="entry name" value="TrbL_3"/>
    <property type="match status" value="1"/>
</dbReference>
<keyword evidence="2" id="KW-1133">Transmembrane helix</keyword>
<keyword evidence="4" id="KW-1185">Reference proteome</keyword>
<feature type="transmembrane region" description="Helical" evidence="2">
    <location>
        <begin position="202"/>
        <end position="220"/>
    </location>
</feature>
<feature type="region of interest" description="Disordered" evidence="1">
    <location>
        <begin position="1"/>
        <end position="26"/>
    </location>
</feature>
<organism evidence="3 4">
    <name type="scientific">Saccharopolyspora erythraea</name>
    <name type="common">Streptomyces erythraeus</name>
    <dbReference type="NCBI Taxonomy" id="1836"/>
    <lineage>
        <taxon>Bacteria</taxon>
        <taxon>Bacillati</taxon>
        <taxon>Actinomycetota</taxon>
        <taxon>Actinomycetes</taxon>
        <taxon>Pseudonocardiales</taxon>
        <taxon>Pseudonocardiaceae</taxon>
        <taxon>Saccharopolyspora</taxon>
    </lineage>
</organism>
<evidence type="ECO:0000256" key="1">
    <source>
        <dbReference type="SAM" id="MobiDB-lite"/>
    </source>
</evidence>
<feature type="compositionally biased region" description="Polar residues" evidence="1">
    <location>
        <begin position="17"/>
        <end position="26"/>
    </location>
</feature>
<sequence>MTMAPAVEAPRAAVPSQAPNPGTSESECGFTNVPACVSDAIEAFFRDLVTPGLNEVLRMLADSLLVTPQLDQIPVMGEIWTRSQHIVLAVYAVLIMLAGLIVMAYQSLQTRTTIKEILPRIAIGFLAANMSLLLSGHAIGLANALSRAVLGEQLDPQQAGRVMAETLMHDLDGGGLFLLFMALALLVMLIVVLLTYIVRVTLAIVLLAAAPLLLMCHALPQTEAVAFWWWKAFGGVSAIQVAQSLALVGALKLFFTPGAGITLF</sequence>
<dbReference type="EMBL" id="BAAAGS010000030">
    <property type="protein sequence ID" value="GAA0539157.1"/>
    <property type="molecule type" value="Genomic_DNA"/>
</dbReference>
<evidence type="ECO:0008006" key="5">
    <source>
        <dbReference type="Google" id="ProtNLM"/>
    </source>
</evidence>
<name>A0ABN1DCG6_SACER</name>
<keyword evidence="2" id="KW-0472">Membrane</keyword>